<evidence type="ECO:0000259" key="11">
    <source>
        <dbReference type="PROSITE" id="PS50885"/>
    </source>
</evidence>
<evidence type="ECO:0000259" key="9">
    <source>
        <dbReference type="PROSITE" id="PS50109"/>
    </source>
</evidence>
<protein>
    <recommendedName>
        <fullName evidence="3">histidine kinase</fullName>
        <ecNumber evidence="3">2.7.13.3</ecNumber>
    </recommendedName>
</protein>
<dbReference type="AlphaFoldDB" id="A0A2G8TIU6"/>
<dbReference type="RefSeq" id="WP_099787882.1">
    <property type="nucleotide sequence ID" value="NZ_JBHLYV010000029.1"/>
</dbReference>
<keyword evidence="4 7" id="KW-0597">Phosphoprotein</keyword>
<evidence type="ECO:0000256" key="8">
    <source>
        <dbReference type="SAM" id="Phobius"/>
    </source>
</evidence>
<feature type="domain" description="Response regulatory" evidence="10">
    <location>
        <begin position="619"/>
        <end position="735"/>
    </location>
</feature>
<dbReference type="InterPro" id="IPR004358">
    <property type="entry name" value="Sig_transdc_His_kin-like_C"/>
</dbReference>
<dbReference type="InterPro" id="IPR011006">
    <property type="entry name" value="CheY-like_superfamily"/>
</dbReference>
<feature type="transmembrane region" description="Helical" evidence="8">
    <location>
        <begin position="272"/>
        <end position="292"/>
    </location>
</feature>
<dbReference type="FunFam" id="3.30.565.10:FF:000006">
    <property type="entry name" value="Sensor histidine kinase WalK"/>
    <property type="match status" value="1"/>
</dbReference>
<dbReference type="PANTHER" id="PTHR43547:SF2">
    <property type="entry name" value="HYBRID SIGNAL TRANSDUCTION HISTIDINE KINASE C"/>
    <property type="match status" value="1"/>
</dbReference>
<dbReference type="PRINTS" id="PR00344">
    <property type="entry name" value="BCTRLSENSOR"/>
</dbReference>
<evidence type="ECO:0000313" key="13">
    <source>
        <dbReference type="Proteomes" id="UP000230390"/>
    </source>
</evidence>
<dbReference type="GO" id="GO:0000155">
    <property type="term" value="F:phosphorelay sensor kinase activity"/>
    <property type="evidence" value="ECO:0007669"/>
    <property type="project" value="InterPro"/>
</dbReference>
<dbReference type="PANTHER" id="PTHR43547">
    <property type="entry name" value="TWO-COMPONENT HISTIDINE KINASE"/>
    <property type="match status" value="1"/>
</dbReference>
<feature type="transmembrane region" description="Helical" evidence="8">
    <location>
        <begin position="6"/>
        <end position="30"/>
    </location>
</feature>
<keyword evidence="8" id="KW-1133">Transmembrane helix</keyword>
<dbReference type="CDD" id="cd17580">
    <property type="entry name" value="REC_2_DhkD-like"/>
    <property type="match status" value="1"/>
</dbReference>
<dbReference type="PROSITE" id="PS50885">
    <property type="entry name" value="HAMP"/>
    <property type="match status" value="1"/>
</dbReference>
<feature type="domain" description="HAMP" evidence="11">
    <location>
        <begin position="295"/>
        <end position="347"/>
    </location>
</feature>
<keyword evidence="5" id="KW-0808">Transferase</keyword>
<dbReference type="PROSITE" id="PS50110">
    <property type="entry name" value="RESPONSE_REGULATORY"/>
    <property type="match status" value="1"/>
</dbReference>
<comment type="caution">
    <text evidence="12">The sequence shown here is derived from an EMBL/GenBank/DDBJ whole genome shotgun (WGS) entry which is preliminary data.</text>
</comment>
<evidence type="ECO:0000256" key="3">
    <source>
        <dbReference type="ARBA" id="ARBA00012438"/>
    </source>
</evidence>
<dbReference type="Proteomes" id="UP000230390">
    <property type="component" value="Unassembled WGS sequence"/>
</dbReference>
<dbReference type="InterPro" id="IPR003661">
    <property type="entry name" value="HisK_dim/P_dom"/>
</dbReference>
<dbReference type="Pfam" id="PF02518">
    <property type="entry name" value="HATPase_c"/>
    <property type="match status" value="1"/>
</dbReference>
<dbReference type="SUPFAM" id="SSF47384">
    <property type="entry name" value="Homodimeric domain of signal transducing histidine kinase"/>
    <property type="match status" value="1"/>
</dbReference>
<evidence type="ECO:0000256" key="7">
    <source>
        <dbReference type="PROSITE-ProRule" id="PRU00169"/>
    </source>
</evidence>
<evidence type="ECO:0000313" key="12">
    <source>
        <dbReference type="EMBL" id="PIL45971.1"/>
    </source>
</evidence>
<dbReference type="SMART" id="SM00388">
    <property type="entry name" value="HisKA"/>
    <property type="match status" value="1"/>
</dbReference>
<dbReference type="Pfam" id="PF00072">
    <property type="entry name" value="Response_reg"/>
    <property type="match status" value="1"/>
</dbReference>
<dbReference type="InterPro" id="IPR005467">
    <property type="entry name" value="His_kinase_dom"/>
</dbReference>
<dbReference type="CDD" id="cd18774">
    <property type="entry name" value="PDC2_HK_sensor"/>
    <property type="match status" value="1"/>
</dbReference>
<evidence type="ECO:0000256" key="6">
    <source>
        <dbReference type="ARBA" id="ARBA00022777"/>
    </source>
</evidence>
<dbReference type="SMART" id="SM00387">
    <property type="entry name" value="HATPase_c"/>
    <property type="match status" value="1"/>
</dbReference>
<keyword evidence="8" id="KW-0812">Transmembrane</keyword>
<dbReference type="PROSITE" id="PS50109">
    <property type="entry name" value="HIS_KIN"/>
    <property type="match status" value="1"/>
</dbReference>
<dbReference type="EC" id="2.7.13.3" evidence="3"/>
<dbReference type="SMART" id="SM00448">
    <property type="entry name" value="REC"/>
    <property type="match status" value="1"/>
</dbReference>
<keyword evidence="8" id="KW-0472">Membrane</keyword>
<dbReference type="CDD" id="cd00082">
    <property type="entry name" value="HisKA"/>
    <property type="match status" value="1"/>
</dbReference>
<accession>A0A2G8TIU6</accession>
<name>A0A2G8TIU6_9BURK</name>
<dbReference type="InterPro" id="IPR036890">
    <property type="entry name" value="HATPase_C_sf"/>
</dbReference>
<proteinExistence type="predicted"/>
<comment type="catalytic activity">
    <reaction evidence="1">
        <text>ATP + protein L-histidine = ADP + protein N-phospho-L-histidine.</text>
        <dbReference type="EC" id="2.7.13.3"/>
    </reaction>
</comment>
<dbReference type="EMBL" id="PDOC01000003">
    <property type="protein sequence ID" value="PIL45971.1"/>
    <property type="molecule type" value="Genomic_DNA"/>
</dbReference>
<evidence type="ECO:0000256" key="4">
    <source>
        <dbReference type="ARBA" id="ARBA00022553"/>
    </source>
</evidence>
<dbReference type="Gene3D" id="1.10.287.130">
    <property type="match status" value="1"/>
</dbReference>
<dbReference type="Pfam" id="PF00512">
    <property type="entry name" value="HisKA"/>
    <property type="match status" value="1"/>
</dbReference>
<evidence type="ECO:0000256" key="2">
    <source>
        <dbReference type="ARBA" id="ARBA00004429"/>
    </source>
</evidence>
<organism evidence="12 13">
    <name type="scientific">Massilia eurypsychrophila</name>
    <dbReference type="NCBI Taxonomy" id="1485217"/>
    <lineage>
        <taxon>Bacteria</taxon>
        <taxon>Pseudomonadati</taxon>
        <taxon>Pseudomonadota</taxon>
        <taxon>Betaproteobacteria</taxon>
        <taxon>Burkholderiales</taxon>
        <taxon>Oxalobacteraceae</taxon>
        <taxon>Telluria group</taxon>
        <taxon>Massilia</taxon>
    </lineage>
</organism>
<dbReference type="SUPFAM" id="SSF55874">
    <property type="entry name" value="ATPase domain of HSP90 chaperone/DNA topoisomerase II/histidine kinase"/>
    <property type="match status" value="1"/>
</dbReference>
<evidence type="ECO:0000256" key="1">
    <source>
        <dbReference type="ARBA" id="ARBA00000085"/>
    </source>
</evidence>
<evidence type="ECO:0000256" key="5">
    <source>
        <dbReference type="ARBA" id="ARBA00022679"/>
    </source>
</evidence>
<dbReference type="Gene3D" id="3.40.50.2300">
    <property type="match status" value="1"/>
</dbReference>
<dbReference type="Gene3D" id="3.30.565.10">
    <property type="entry name" value="Histidine kinase-like ATPase, C-terminal domain"/>
    <property type="match status" value="1"/>
</dbReference>
<comment type="subcellular location">
    <subcellularLocation>
        <location evidence="2">Cell inner membrane</location>
        <topology evidence="2">Multi-pass membrane protein</topology>
    </subcellularLocation>
</comment>
<reference evidence="12 13" key="1">
    <citation type="submission" date="2017-10" db="EMBL/GenBank/DDBJ databases">
        <title>Massilia psychrophilum sp. nov., a novel purple-pigmented bacterium isolated from Tianshan glacier, Xinjiang Municipality, China.</title>
        <authorList>
            <person name="Wang H."/>
        </authorList>
    </citation>
    <scope>NUCLEOTIDE SEQUENCE [LARGE SCALE GENOMIC DNA]</scope>
    <source>
        <strain evidence="12 13">JCM 30074</strain>
    </source>
</reference>
<dbReference type="SUPFAM" id="SSF52172">
    <property type="entry name" value="CheY-like"/>
    <property type="match status" value="1"/>
</dbReference>
<dbReference type="GO" id="GO:0005886">
    <property type="term" value="C:plasma membrane"/>
    <property type="evidence" value="ECO:0007669"/>
    <property type="project" value="UniProtKB-SubCell"/>
</dbReference>
<keyword evidence="13" id="KW-1185">Reference proteome</keyword>
<evidence type="ECO:0000259" key="10">
    <source>
        <dbReference type="PROSITE" id="PS50110"/>
    </source>
</evidence>
<dbReference type="InterPro" id="IPR001789">
    <property type="entry name" value="Sig_transdc_resp-reg_receiver"/>
</dbReference>
<dbReference type="InterPro" id="IPR003660">
    <property type="entry name" value="HAMP_dom"/>
</dbReference>
<feature type="modified residue" description="4-aspartylphosphate" evidence="7">
    <location>
        <position position="668"/>
    </location>
</feature>
<gene>
    <name evidence="12" type="ORF">CR105_07965</name>
</gene>
<keyword evidence="6" id="KW-0418">Kinase</keyword>
<dbReference type="InterPro" id="IPR036097">
    <property type="entry name" value="HisK_dim/P_sf"/>
</dbReference>
<feature type="domain" description="Histidine kinase" evidence="9">
    <location>
        <begin position="383"/>
        <end position="600"/>
    </location>
</feature>
<dbReference type="OrthoDB" id="8552871at2"/>
<sequence>MKLRTYYLLLAFSIVLPAAVFCTIALKVLLEAQHDSAIERIEGSVRLASMVIDRDTRRAEAVLRALGGSSALADGDLRRFHDEAHAVNAGTGAWIILYDRNGQQLVNTRHAFGGGKLPLRPDPQQVATLLATGKAHVSGMRWGAELKNNFVMVEVPMKLRSGEQYIIGQAFSPAFFTRSFAGNAIPPGWRVMVLDASGTVIARSINAAAYVGTKAKPELLKAVANAPAGVLRHDTSEGVEVYDVYARMAGSEWSIMVGAPVAEIDRSVWRGIGAIAIGLFIAMAAALTLTILTGRRLVRFVSSASQAARRLGQGGHVLKLEAASIVELDELNDAILEAGDRLQEEVQSRSAAERERNQLLVLERDARARAEQQNAAKDEFLAMLGHELRNPLSAVASAVHILDSEREVDASLLARARKVVRRQTDHLRKLVDDLLEVNRALMGKLTLDKSPVDLGDVARRCVETLQSGARTAHFEFHVDTVAATVDADPTRLVQIIDNILDNAVKYSPDGGRVDVTVRHADGWAELVVRDSGMGIAVELLPTVFTIFVQGAQSLQRVQGGLGIGLSLVRRLVEMHGGTVSIDSAGSGKGASVTVRLPLLAHQAHSAPAHAAASQAALRRVLLIEDNEDARDMMAALLELLSCDVTTAASGPQGIALAQARHPEIAFIDIGLAGMDGYAIAKALKDDPATARIALIALTGYGSAADRQRAFDAGFQHHFTKPISIEQLELALSPTAL</sequence>
<dbReference type="InterPro" id="IPR003594">
    <property type="entry name" value="HATPase_dom"/>
</dbReference>